<feature type="short sequence motif" description="VHIID" evidence="3">
    <location>
        <begin position="442"/>
        <end position="446"/>
    </location>
</feature>
<feature type="short sequence motif" description="VHIID" evidence="3">
    <location>
        <begin position="1223"/>
        <end position="1227"/>
    </location>
</feature>
<keyword evidence="2" id="KW-0804">Transcription</keyword>
<dbReference type="InterPro" id="IPR005202">
    <property type="entry name" value="TF_GRAS"/>
</dbReference>
<feature type="compositionally biased region" description="Basic and acidic residues" evidence="4">
    <location>
        <begin position="700"/>
        <end position="725"/>
    </location>
</feature>
<feature type="region of interest" description="SAW" evidence="3">
    <location>
        <begin position="623"/>
        <end position="693"/>
    </location>
</feature>
<keyword evidence="6" id="KW-1185">Reference proteome</keyword>
<dbReference type="eggNOG" id="ENOG502QQQC">
    <property type="taxonomic scope" value="Eukaryota"/>
</dbReference>
<dbReference type="PANTHER" id="PTHR31636">
    <property type="entry name" value="OSJNBA0084A10.13 PROTEIN-RELATED"/>
    <property type="match status" value="1"/>
</dbReference>
<comment type="similarity">
    <text evidence="3">Belongs to the GRAS family.</text>
</comment>
<comment type="caution">
    <text evidence="3">Lacks conserved residue(s) required for the propagation of feature annotation.</text>
</comment>
<accession>A0A0D9VJ64</accession>
<evidence type="ECO:0008006" key="7">
    <source>
        <dbReference type="Google" id="ProtNLM"/>
    </source>
</evidence>
<sequence>MRAVLLGAERRGVADHGGGNQLFWPAGKGLVVAEPRSVLDCTRSPSPPKSSSTLSSSLGGGGSADSTGVAAVSESSTAAATEATRWGAPGEHGGGGGKEDWGGGCELPPIPGALDVGLVGGEGGWDATIGNAAAGGGQDQSFLNWFIGAAGDLEQPGPPLPVHQQPLIDNAAFGIPAVDALGFSLDHPLSGVASDLSSSGAHTATGGGKASLGFGLFSPEATSLEHSPPPMLLHEGIDTKPPLLGTQPPFLLNHFHHQQPNPAAAFFMPFPEHNHQSPFLQPPLKRHHAMPDDLYLARNQLPLHASVPFQLQPSPPPTRGAMKTTAAEAAQQQLLDELAAAAKATEAGNSVGAREILARLNQQLPPLGKPFLRSAFYLKEALLLALADSNHGVCSVTSPLDVAVKLAAYKSFSDLSPVLQFANFTATQALLDEIGGVATSCIHVIDFDLGVGGQWASFLQEFAHRHGAGGAALPMLKLTAFMSTASHYPLELHLAQDNLSQFAADLGIPFEFNAISFDAFNPAELISSSGDEVVAVSLPVGCSARAPPLPAILQLVKQLGPKVVVAIDHGSDRADLPFSQHFLNCFQSCVFLLDSLDAAGIDADSACKIERFLIQPRVEDAVIGRHKAHKSIAWRSVFATTGFKPVPPSNLAEAQADCLLKRVQVRGFHVEKRGAALTLYWQRGELVSISSWRGEIDEATQRRERPSVGEVARRGDGEREGERARGWSRGSANCTRQGSEGARSTAPACPPHPPPHLAVLLPLPSKGYYYYIEHTKEIPAPLFQISPSARGARDYGVVVVEPRSVLDCTRSPSPRNSTSTLSSSQGGGGADSSGVAAVSESSAAAAAEATKWGAPGEHGGGGGGGGKEEWSGGCELPPIPGALDVGLVGGEGWDAMLGNAAAAAAAGQDQSFLNWIIGAAGDLEQPGPPLIDNAGFGIPAVDPLGFSLDHPLSGVASDLSSSGAHTATAGGGKASLGFGLFSPEATSLEQQPPPSMLFHEGIDTKPSLLGEQPPGILNHYHHQPPNPAAAFFMPLPSFPEQNHQSPLLQPPPKRHHAMPDDLYLARNHLPAAAAAQGLAFSPLHVPVPFQLQPSPPPTRGAMKTTAAEAAQQQLLDELAAAAKATEAGNSVGAREILARLNQQLPPLGKPFLRSASYLKEALLLALADGHHGAPTSVTSPLDVALKLAAYKSFSDLSPVLQFANFTATQALLDEIGGTTASCIHVIDFDLGVGGQWASFLQELAYRRGAGGVTLPLFKLTAFVSTASHHPLELHLTQDNLSQFATDLGIPFEFNAVSLDAFNPAELISSTGDEVVAVSLPVGCSARAPPLPAILRLVKQLGPKVVVAIDHGADRADLSFSQHFLNCFQSCVFLLDSLDAAGIDPDSACKIERFLIQPRVQDAVLGRHKAHKAIAWRNVFSAAGFKPVPPSNLAEAQADCLLKRVQVRGFHVEKRGAALTLYWQRGELVSLSSWRC</sequence>
<feature type="region of interest" description="Disordered" evidence="4">
    <location>
        <begin position="39"/>
        <end position="107"/>
    </location>
</feature>
<evidence type="ECO:0000256" key="3">
    <source>
        <dbReference type="PROSITE-ProRule" id="PRU01191"/>
    </source>
</evidence>
<feature type="compositionally biased region" description="Low complexity" evidence="4">
    <location>
        <begin position="64"/>
        <end position="89"/>
    </location>
</feature>
<dbReference type="PROSITE" id="PS50985">
    <property type="entry name" value="GRAS"/>
    <property type="match status" value="2"/>
</dbReference>
<feature type="compositionally biased region" description="Low complexity" evidence="4">
    <location>
        <begin position="832"/>
        <end position="855"/>
    </location>
</feature>
<name>A0A0D9VJ64_9ORYZ</name>
<dbReference type="Pfam" id="PF03514">
    <property type="entry name" value="GRAS"/>
    <property type="match status" value="2"/>
</dbReference>
<dbReference type="HOGENOM" id="CLU_249995_0_0_1"/>
<evidence type="ECO:0000313" key="6">
    <source>
        <dbReference type="Proteomes" id="UP000032180"/>
    </source>
</evidence>
<evidence type="ECO:0000256" key="1">
    <source>
        <dbReference type="ARBA" id="ARBA00023015"/>
    </source>
</evidence>
<evidence type="ECO:0000256" key="4">
    <source>
        <dbReference type="SAM" id="MobiDB-lite"/>
    </source>
</evidence>
<evidence type="ECO:0000313" key="5">
    <source>
        <dbReference type="EnsemblPlants" id="LPERR02G21850.1"/>
    </source>
</evidence>
<dbReference type="EnsemblPlants" id="LPERR02G21850.1">
    <property type="protein sequence ID" value="LPERR02G21850.1"/>
    <property type="gene ID" value="LPERR02G21850"/>
</dbReference>
<dbReference type="Gramene" id="LPERR02G21850.1">
    <property type="protein sequence ID" value="LPERR02G21850.1"/>
    <property type="gene ID" value="LPERR02G21850"/>
</dbReference>
<feature type="region of interest" description="SAW" evidence="3">
    <location>
        <begin position="1404"/>
        <end position="1474"/>
    </location>
</feature>
<feature type="region of interest" description="Disordered" evidence="4">
    <location>
        <begin position="700"/>
        <end position="749"/>
    </location>
</feature>
<organism evidence="5 6">
    <name type="scientific">Leersia perrieri</name>
    <dbReference type="NCBI Taxonomy" id="77586"/>
    <lineage>
        <taxon>Eukaryota</taxon>
        <taxon>Viridiplantae</taxon>
        <taxon>Streptophyta</taxon>
        <taxon>Embryophyta</taxon>
        <taxon>Tracheophyta</taxon>
        <taxon>Spermatophyta</taxon>
        <taxon>Magnoliopsida</taxon>
        <taxon>Liliopsida</taxon>
        <taxon>Poales</taxon>
        <taxon>Poaceae</taxon>
        <taxon>BOP clade</taxon>
        <taxon>Oryzoideae</taxon>
        <taxon>Oryzeae</taxon>
        <taxon>Oryzinae</taxon>
        <taxon>Leersia</taxon>
    </lineage>
</organism>
<evidence type="ECO:0000256" key="2">
    <source>
        <dbReference type="ARBA" id="ARBA00023163"/>
    </source>
</evidence>
<reference evidence="5" key="3">
    <citation type="submission" date="2015-04" db="UniProtKB">
        <authorList>
            <consortium name="EnsemblPlants"/>
        </authorList>
    </citation>
    <scope>IDENTIFICATION</scope>
</reference>
<dbReference type="STRING" id="77586.A0A0D9VJ64"/>
<reference evidence="5 6" key="1">
    <citation type="submission" date="2012-08" db="EMBL/GenBank/DDBJ databases">
        <title>Oryza genome evolution.</title>
        <authorList>
            <person name="Wing R.A."/>
        </authorList>
    </citation>
    <scope>NUCLEOTIDE SEQUENCE</scope>
</reference>
<proteinExistence type="inferred from homology"/>
<dbReference type="Proteomes" id="UP000032180">
    <property type="component" value="Chromosome 2"/>
</dbReference>
<reference evidence="6" key="2">
    <citation type="submission" date="2013-12" db="EMBL/GenBank/DDBJ databases">
        <authorList>
            <person name="Yu Y."/>
            <person name="Lee S."/>
            <person name="de Baynast K."/>
            <person name="Wissotski M."/>
            <person name="Liu L."/>
            <person name="Talag J."/>
            <person name="Goicoechea J."/>
            <person name="Angelova A."/>
            <person name="Jetty R."/>
            <person name="Kudrna D."/>
            <person name="Golser W."/>
            <person name="Rivera L."/>
            <person name="Zhang J."/>
            <person name="Wing R."/>
        </authorList>
    </citation>
    <scope>NUCLEOTIDE SEQUENCE</scope>
</reference>
<protein>
    <recommendedName>
        <fullName evidence="7">Scarecrow-like protein 6</fullName>
    </recommendedName>
</protein>
<feature type="region of interest" description="Disordered" evidence="4">
    <location>
        <begin position="807"/>
        <end position="876"/>
    </location>
</feature>
<feature type="region of interest" description="Disordered" evidence="4">
    <location>
        <begin position="1028"/>
        <end position="1055"/>
    </location>
</feature>
<feature type="compositionally biased region" description="Low complexity" evidence="4">
    <location>
        <begin position="809"/>
        <end position="824"/>
    </location>
</feature>
<feature type="compositionally biased region" description="Gly residues" evidence="4">
    <location>
        <begin position="856"/>
        <end position="865"/>
    </location>
</feature>
<keyword evidence="1" id="KW-0805">Transcription regulation</keyword>